<reference evidence="2 3" key="1">
    <citation type="submission" date="2017-03" db="EMBL/GenBank/DDBJ databases">
        <title>Genome sequence of Clostridium thermoalcaliphilum DSM 7309.</title>
        <authorList>
            <person name="Poehlein A."/>
            <person name="Daniel R."/>
        </authorList>
    </citation>
    <scope>NUCLEOTIDE SEQUENCE [LARGE SCALE GENOMIC DNA]</scope>
    <source>
        <strain evidence="2 3">DSM 7309</strain>
    </source>
</reference>
<feature type="transmembrane region" description="Helical" evidence="1">
    <location>
        <begin position="27"/>
        <end position="42"/>
    </location>
</feature>
<gene>
    <name evidence="2" type="ORF">CLOTH_20500</name>
</gene>
<feature type="transmembrane region" description="Helical" evidence="1">
    <location>
        <begin position="5"/>
        <end position="21"/>
    </location>
</feature>
<keyword evidence="1" id="KW-1133">Transmembrane helix</keyword>
<proteinExistence type="predicted"/>
<dbReference type="AlphaFoldDB" id="A0A1V4I442"/>
<evidence type="ECO:0000256" key="1">
    <source>
        <dbReference type="SAM" id="Phobius"/>
    </source>
</evidence>
<keyword evidence="3" id="KW-1185">Reference proteome</keyword>
<dbReference type="Proteomes" id="UP000190140">
    <property type="component" value="Unassembled WGS sequence"/>
</dbReference>
<evidence type="ECO:0000313" key="3">
    <source>
        <dbReference type="Proteomes" id="UP000190140"/>
    </source>
</evidence>
<sequence>MSNKLEAISIILIIITIYLFINNIQPHLYGLLFILAILRICINRLSNEKARLNYIIDISVVLVIGIIIVKGLY</sequence>
<protein>
    <submittedName>
        <fullName evidence="2">Uncharacterized protein</fullName>
    </submittedName>
</protein>
<feature type="transmembrane region" description="Helical" evidence="1">
    <location>
        <begin position="54"/>
        <end position="72"/>
    </location>
</feature>
<accession>A0A1V4I442</accession>
<organism evidence="2 3">
    <name type="scientific">Alkalithermobacter paradoxus</name>
    <dbReference type="NCBI Taxonomy" id="29349"/>
    <lineage>
        <taxon>Bacteria</taxon>
        <taxon>Bacillati</taxon>
        <taxon>Bacillota</taxon>
        <taxon>Clostridia</taxon>
        <taxon>Peptostreptococcales</taxon>
        <taxon>Tepidibacteraceae</taxon>
        <taxon>Alkalithermobacter</taxon>
    </lineage>
</organism>
<comment type="caution">
    <text evidence="2">The sequence shown here is derived from an EMBL/GenBank/DDBJ whole genome shotgun (WGS) entry which is preliminary data.</text>
</comment>
<dbReference type="EMBL" id="MZGW01000017">
    <property type="protein sequence ID" value="OPJ54644.1"/>
    <property type="molecule type" value="Genomic_DNA"/>
</dbReference>
<evidence type="ECO:0000313" key="2">
    <source>
        <dbReference type="EMBL" id="OPJ54644.1"/>
    </source>
</evidence>
<keyword evidence="1" id="KW-0812">Transmembrane</keyword>
<name>A0A1V4I442_9FIRM</name>
<keyword evidence="1" id="KW-0472">Membrane</keyword>